<dbReference type="PRINTS" id="PR00111">
    <property type="entry name" value="ABHYDROLASE"/>
</dbReference>
<dbReference type="KEGG" id="bhc:JFL75_09175"/>
<dbReference type="InterPro" id="IPR050266">
    <property type="entry name" value="AB_hydrolase_sf"/>
</dbReference>
<dbReference type="Proteomes" id="UP000595917">
    <property type="component" value="Chromosome"/>
</dbReference>
<dbReference type="SUPFAM" id="SSF53474">
    <property type="entry name" value="alpha/beta-Hydrolases"/>
    <property type="match status" value="1"/>
</dbReference>
<dbReference type="GO" id="GO:0016020">
    <property type="term" value="C:membrane"/>
    <property type="evidence" value="ECO:0007669"/>
    <property type="project" value="TreeGrafter"/>
</dbReference>
<dbReference type="AlphaFoldDB" id="A0A7T7XRB8"/>
<dbReference type="Gene3D" id="3.40.50.1820">
    <property type="entry name" value="alpha/beta hydrolase"/>
    <property type="match status" value="1"/>
</dbReference>
<dbReference type="Pfam" id="PF12697">
    <property type="entry name" value="Abhydrolase_6"/>
    <property type="match status" value="1"/>
</dbReference>
<dbReference type="PANTHER" id="PTHR43798">
    <property type="entry name" value="MONOACYLGLYCEROL LIPASE"/>
    <property type="match status" value="1"/>
</dbReference>
<keyword evidence="2" id="KW-0378">Hydrolase</keyword>
<dbReference type="InterPro" id="IPR000073">
    <property type="entry name" value="AB_hydrolase_1"/>
</dbReference>
<evidence type="ECO:0000259" key="1">
    <source>
        <dbReference type="Pfam" id="PF12697"/>
    </source>
</evidence>
<dbReference type="InterPro" id="IPR029058">
    <property type="entry name" value="AB_hydrolase_fold"/>
</dbReference>
<protein>
    <submittedName>
        <fullName evidence="2">Alpha/beta fold hydrolase</fullName>
    </submittedName>
</protein>
<dbReference type="RefSeq" id="WP_215628378.1">
    <property type="nucleotide sequence ID" value="NZ_CP067089.2"/>
</dbReference>
<feature type="domain" description="AB hydrolase-1" evidence="1">
    <location>
        <begin position="38"/>
        <end position="283"/>
    </location>
</feature>
<sequence length="292" mass="31704">MKPWPDLERYARSVELSSGGDTLFLYDTGSGPAGAPAVVMVHGLGDEADSWRHIIPLVAPWHRVIALDLPGFGRSKIRGPSTLKKHAAAVRTAAGLFEGPGVLAGSSMGAVIAETAAFADPVKFPGTVLFDGCFPASSGLPAGLGLMALPALGKKWYRAFRSDPDAAYRSLEPYYRDLSALPEADRTFLRERVMDRVESRLQERGYFSSLRSLIGTYLFSGPRYGKFAASYPGKMLLLWGEDDRVMPRDASGKLREIRPDAGFELIPNAGHLPQQDNPAAAAEKILGFIRRL</sequence>
<gene>
    <name evidence="2" type="ORF">JFL75_09175</name>
</gene>
<dbReference type="GO" id="GO:0016787">
    <property type="term" value="F:hydrolase activity"/>
    <property type="evidence" value="ECO:0007669"/>
    <property type="project" value="UniProtKB-KW"/>
</dbReference>
<organism evidence="2 3">
    <name type="scientific">Breznakiella homolactica</name>
    <dbReference type="NCBI Taxonomy" id="2798577"/>
    <lineage>
        <taxon>Bacteria</taxon>
        <taxon>Pseudomonadati</taxon>
        <taxon>Spirochaetota</taxon>
        <taxon>Spirochaetia</taxon>
        <taxon>Spirochaetales</taxon>
        <taxon>Breznakiellaceae</taxon>
        <taxon>Breznakiella</taxon>
    </lineage>
</organism>
<evidence type="ECO:0000313" key="2">
    <source>
        <dbReference type="EMBL" id="QQO11069.1"/>
    </source>
</evidence>
<evidence type="ECO:0000313" key="3">
    <source>
        <dbReference type="Proteomes" id="UP000595917"/>
    </source>
</evidence>
<reference evidence="2" key="1">
    <citation type="submission" date="2021-01" db="EMBL/GenBank/DDBJ databases">
        <title>Description of Breznakiella homolactica.</title>
        <authorList>
            <person name="Song Y."/>
            <person name="Brune A."/>
        </authorList>
    </citation>
    <scope>NUCLEOTIDE SEQUENCE</scope>
    <source>
        <strain evidence="2">RmG30</strain>
    </source>
</reference>
<proteinExistence type="predicted"/>
<dbReference type="EMBL" id="CP067089">
    <property type="protein sequence ID" value="QQO11069.1"/>
    <property type="molecule type" value="Genomic_DNA"/>
</dbReference>
<accession>A0A7T7XRB8</accession>
<keyword evidence="3" id="KW-1185">Reference proteome</keyword>
<name>A0A7T7XRB8_9SPIR</name>
<dbReference type="PANTHER" id="PTHR43798:SF33">
    <property type="entry name" value="HYDROLASE, PUTATIVE (AFU_ORTHOLOGUE AFUA_2G14860)-RELATED"/>
    <property type="match status" value="1"/>
</dbReference>